<dbReference type="Proteomes" id="UP000186705">
    <property type="component" value="Unassembled WGS sequence"/>
</dbReference>
<proteinExistence type="predicted"/>
<feature type="signal peptide" evidence="1">
    <location>
        <begin position="1"/>
        <end position="24"/>
    </location>
</feature>
<dbReference type="EMBL" id="MPKA01000060">
    <property type="protein sequence ID" value="OLU46741.1"/>
    <property type="molecule type" value="Genomic_DNA"/>
</dbReference>
<feature type="chain" id="PRO_5013273466" evidence="1">
    <location>
        <begin position="25"/>
        <end position="204"/>
    </location>
</feature>
<accession>A0A1U7NN60</accession>
<organism evidence="2 3">
    <name type="scientific">Dubosiella newyorkensis</name>
    <dbReference type="NCBI Taxonomy" id="1862672"/>
    <lineage>
        <taxon>Bacteria</taxon>
        <taxon>Bacillati</taxon>
        <taxon>Bacillota</taxon>
        <taxon>Erysipelotrichia</taxon>
        <taxon>Erysipelotrichales</taxon>
        <taxon>Erysipelotrichaceae</taxon>
        <taxon>Dubosiella</taxon>
    </lineage>
</organism>
<evidence type="ECO:0000313" key="3">
    <source>
        <dbReference type="Proteomes" id="UP000186705"/>
    </source>
</evidence>
<evidence type="ECO:0000256" key="1">
    <source>
        <dbReference type="SAM" id="SignalP"/>
    </source>
</evidence>
<dbReference type="AlphaFoldDB" id="A0A1U7NN60"/>
<keyword evidence="3" id="KW-1185">Reference proteome</keyword>
<sequence length="204" mass="21707">MKLIKFGSAALAATMAFSAAPVFAADNSPIQGDVNKRPGVTEATVDGIKIEVTDSAITDEKVLEVVNDEQKVKDILKENGYKVPTGATVVVLGEGDYNYEVNGKPEELKKAVEMSFDAATLAAKDGDQVFVLHLKHDGKWEVISAVVEKGIIKVTLDGLSPVAFYKVVDEKTGKVVEITKEEAAKAGVNTTTAKVEKKSPNTGI</sequence>
<dbReference type="STRING" id="1862672.BO225_05190"/>
<dbReference type="GeneID" id="78275343"/>
<dbReference type="OrthoDB" id="1095434at2"/>
<evidence type="ECO:0000313" key="2">
    <source>
        <dbReference type="EMBL" id="OLU46741.1"/>
    </source>
</evidence>
<keyword evidence="1" id="KW-0732">Signal</keyword>
<comment type="caution">
    <text evidence="2">The sequence shown here is derived from an EMBL/GenBank/DDBJ whole genome shotgun (WGS) entry which is preliminary data.</text>
</comment>
<protein>
    <submittedName>
        <fullName evidence="2">Uncharacterized protein</fullName>
    </submittedName>
</protein>
<dbReference type="RefSeq" id="WP_076341223.1">
    <property type="nucleotide sequence ID" value="NZ_JBGNFS010000001.1"/>
</dbReference>
<name>A0A1U7NN60_9FIRM</name>
<reference evidence="2 3" key="1">
    <citation type="submission" date="2016-11" db="EMBL/GenBank/DDBJ databases">
        <title>Description of two novel members of the family Erysipelotrichaceae: Ileibacterium lipovorans gen. nov., sp. nov. and Dubosiella newyorkensis, gen. nov., sp. nov.</title>
        <authorList>
            <person name="Cox L.M."/>
            <person name="Sohn J."/>
            <person name="Tyrrell K.L."/>
            <person name="Citron D.M."/>
            <person name="Lawson P.A."/>
            <person name="Patel N.B."/>
            <person name="Iizumi T."/>
            <person name="Perez-Perez G.I."/>
            <person name="Goldstein E.J."/>
            <person name="Blaser M.J."/>
        </authorList>
    </citation>
    <scope>NUCLEOTIDE SEQUENCE [LARGE SCALE GENOMIC DNA]</scope>
    <source>
        <strain evidence="2 3">NYU-BL-A4</strain>
    </source>
</reference>
<gene>
    <name evidence="2" type="ORF">BO225_05190</name>
</gene>